<dbReference type="InterPro" id="IPR028978">
    <property type="entry name" value="Chorismate_lyase_/UTRA_dom_sf"/>
</dbReference>
<dbReference type="InterPro" id="IPR036388">
    <property type="entry name" value="WH-like_DNA-bd_sf"/>
</dbReference>
<sequence length="271" mass="31741">MVRPASFSVQKFFPVVKNRYVRTYMTKIPLLDHDSKIPLHQQAEELLRKLIREDFFREGDIFPKETDLAKRWSISRNTLRMAIANLVKDGLLERKKRYGTVVKKKKITTNLDNWYSFTHEMEDKGIPFKTLKNKVSVAKAGEEVAKVLQTEPEQLVVCLERIRSTEKSPMVYFESFFHPRIGLTGKENFDRPLYEMLDADFHVVPVYSQEEIKAIGADEKIAGLLKVKKGSPVLERRRIVLDASRKPLEFNICWYRSDCFTYSIELKRPHL</sequence>
<keyword evidence="2" id="KW-0238">DNA-binding</keyword>
<evidence type="ECO:0000313" key="5">
    <source>
        <dbReference type="EMBL" id="SJZ84916.1"/>
    </source>
</evidence>
<name>A0A1T4P0Z6_9BACT</name>
<dbReference type="SMART" id="SM00866">
    <property type="entry name" value="UTRA"/>
    <property type="match status" value="1"/>
</dbReference>
<dbReference type="Gene3D" id="1.10.10.10">
    <property type="entry name" value="Winged helix-like DNA-binding domain superfamily/Winged helix DNA-binding domain"/>
    <property type="match status" value="1"/>
</dbReference>
<proteinExistence type="predicted"/>
<evidence type="ECO:0000256" key="2">
    <source>
        <dbReference type="ARBA" id="ARBA00023125"/>
    </source>
</evidence>
<organism evidence="5 6">
    <name type="scientific">Chitinophaga eiseniae</name>
    <dbReference type="NCBI Taxonomy" id="634771"/>
    <lineage>
        <taxon>Bacteria</taxon>
        <taxon>Pseudomonadati</taxon>
        <taxon>Bacteroidota</taxon>
        <taxon>Chitinophagia</taxon>
        <taxon>Chitinophagales</taxon>
        <taxon>Chitinophagaceae</taxon>
        <taxon>Chitinophaga</taxon>
    </lineage>
</organism>
<evidence type="ECO:0000256" key="1">
    <source>
        <dbReference type="ARBA" id="ARBA00023015"/>
    </source>
</evidence>
<evidence type="ECO:0000256" key="3">
    <source>
        <dbReference type="ARBA" id="ARBA00023163"/>
    </source>
</evidence>
<dbReference type="InterPro" id="IPR000524">
    <property type="entry name" value="Tscrpt_reg_HTH_GntR"/>
</dbReference>
<feature type="domain" description="HTH gntR-type" evidence="4">
    <location>
        <begin position="37"/>
        <end position="105"/>
    </location>
</feature>
<dbReference type="GO" id="GO:0045892">
    <property type="term" value="P:negative regulation of DNA-templated transcription"/>
    <property type="evidence" value="ECO:0007669"/>
    <property type="project" value="TreeGrafter"/>
</dbReference>
<accession>A0A1T4P0Z6</accession>
<dbReference type="Pfam" id="PF00392">
    <property type="entry name" value="GntR"/>
    <property type="match status" value="1"/>
</dbReference>
<dbReference type="GO" id="GO:0003700">
    <property type="term" value="F:DNA-binding transcription factor activity"/>
    <property type="evidence" value="ECO:0007669"/>
    <property type="project" value="InterPro"/>
</dbReference>
<reference evidence="6" key="1">
    <citation type="submission" date="2017-02" db="EMBL/GenBank/DDBJ databases">
        <authorList>
            <person name="Varghese N."/>
            <person name="Submissions S."/>
        </authorList>
    </citation>
    <scope>NUCLEOTIDE SEQUENCE [LARGE SCALE GENOMIC DNA]</scope>
    <source>
        <strain evidence="6">DSM 22224</strain>
    </source>
</reference>
<keyword evidence="1" id="KW-0805">Transcription regulation</keyword>
<dbReference type="GO" id="GO:0003677">
    <property type="term" value="F:DNA binding"/>
    <property type="evidence" value="ECO:0007669"/>
    <property type="project" value="UniProtKB-KW"/>
</dbReference>
<dbReference type="CDD" id="cd07377">
    <property type="entry name" value="WHTH_GntR"/>
    <property type="match status" value="1"/>
</dbReference>
<keyword evidence="3" id="KW-0804">Transcription</keyword>
<dbReference type="SMART" id="SM00345">
    <property type="entry name" value="HTH_GNTR"/>
    <property type="match status" value="1"/>
</dbReference>
<dbReference type="PANTHER" id="PTHR44846:SF1">
    <property type="entry name" value="MANNOSYL-D-GLYCERATE TRANSPORT_METABOLISM SYSTEM REPRESSOR MNGR-RELATED"/>
    <property type="match status" value="1"/>
</dbReference>
<dbReference type="PROSITE" id="PS50949">
    <property type="entry name" value="HTH_GNTR"/>
    <property type="match status" value="1"/>
</dbReference>
<dbReference type="InterPro" id="IPR036390">
    <property type="entry name" value="WH_DNA-bd_sf"/>
</dbReference>
<dbReference type="Gene3D" id="3.40.1410.10">
    <property type="entry name" value="Chorismate lyase-like"/>
    <property type="match status" value="1"/>
</dbReference>
<dbReference type="InterPro" id="IPR011663">
    <property type="entry name" value="UTRA"/>
</dbReference>
<keyword evidence="6" id="KW-1185">Reference proteome</keyword>
<dbReference type="PRINTS" id="PR00035">
    <property type="entry name" value="HTHGNTR"/>
</dbReference>
<dbReference type="PANTHER" id="PTHR44846">
    <property type="entry name" value="MANNOSYL-D-GLYCERATE TRANSPORT/METABOLISM SYSTEM REPRESSOR MNGR-RELATED"/>
    <property type="match status" value="1"/>
</dbReference>
<dbReference type="SUPFAM" id="SSF64288">
    <property type="entry name" value="Chorismate lyase-like"/>
    <property type="match status" value="1"/>
</dbReference>
<dbReference type="Proteomes" id="UP000190367">
    <property type="component" value="Unassembled WGS sequence"/>
</dbReference>
<dbReference type="EMBL" id="FUWZ01000001">
    <property type="protein sequence ID" value="SJZ84916.1"/>
    <property type="molecule type" value="Genomic_DNA"/>
</dbReference>
<dbReference type="SUPFAM" id="SSF46785">
    <property type="entry name" value="Winged helix' DNA-binding domain"/>
    <property type="match status" value="1"/>
</dbReference>
<evidence type="ECO:0000313" key="6">
    <source>
        <dbReference type="Proteomes" id="UP000190367"/>
    </source>
</evidence>
<gene>
    <name evidence="5" type="ORF">SAMN04488128_1011844</name>
</gene>
<dbReference type="Pfam" id="PF07702">
    <property type="entry name" value="UTRA"/>
    <property type="match status" value="1"/>
</dbReference>
<dbReference type="InterPro" id="IPR050679">
    <property type="entry name" value="Bact_HTH_transcr_reg"/>
</dbReference>
<dbReference type="STRING" id="634771.SAMN04488128_1011844"/>
<evidence type="ECO:0000259" key="4">
    <source>
        <dbReference type="PROSITE" id="PS50949"/>
    </source>
</evidence>
<protein>
    <submittedName>
        <fullName evidence="5">Transcriptional regulator, GntR family</fullName>
    </submittedName>
</protein>
<dbReference type="AlphaFoldDB" id="A0A1T4P0Z6"/>